<proteinExistence type="predicted"/>
<dbReference type="InterPro" id="IPR058525">
    <property type="entry name" value="DUF8212"/>
</dbReference>
<dbReference type="STRING" id="1442371.A0A0D2KA42"/>
<evidence type="ECO:0000313" key="3">
    <source>
        <dbReference type="Proteomes" id="UP000053411"/>
    </source>
</evidence>
<dbReference type="Proteomes" id="UP000053411">
    <property type="component" value="Unassembled WGS sequence"/>
</dbReference>
<accession>A0A0D2KA42</accession>
<dbReference type="PANTHER" id="PTHR10622:SF10">
    <property type="entry name" value="HET DOMAIN-CONTAINING PROTEIN"/>
    <property type="match status" value="1"/>
</dbReference>
<evidence type="ECO:0000259" key="1">
    <source>
        <dbReference type="Pfam" id="PF26640"/>
    </source>
</evidence>
<protein>
    <recommendedName>
        <fullName evidence="1">DUF8212 domain-containing protein</fullName>
    </recommendedName>
</protein>
<keyword evidence="3" id="KW-1185">Reference proteome</keyword>
<dbReference type="RefSeq" id="XP_016634152.1">
    <property type="nucleotide sequence ID" value="XM_016775172.1"/>
</dbReference>
<organism evidence="2 3">
    <name type="scientific">Fonsecaea multimorphosa CBS 102226</name>
    <dbReference type="NCBI Taxonomy" id="1442371"/>
    <lineage>
        <taxon>Eukaryota</taxon>
        <taxon>Fungi</taxon>
        <taxon>Dikarya</taxon>
        <taxon>Ascomycota</taxon>
        <taxon>Pezizomycotina</taxon>
        <taxon>Eurotiomycetes</taxon>
        <taxon>Chaetothyriomycetidae</taxon>
        <taxon>Chaetothyriales</taxon>
        <taxon>Herpotrichiellaceae</taxon>
        <taxon>Fonsecaea</taxon>
    </lineage>
</organism>
<evidence type="ECO:0000313" key="2">
    <source>
        <dbReference type="EMBL" id="KIY00030.1"/>
    </source>
</evidence>
<gene>
    <name evidence="2" type="ORF">Z520_04668</name>
</gene>
<dbReference type="VEuPathDB" id="FungiDB:Z520_04668"/>
<dbReference type="OrthoDB" id="674604at2759"/>
<dbReference type="PANTHER" id="PTHR10622">
    <property type="entry name" value="HET DOMAIN-CONTAINING PROTEIN"/>
    <property type="match status" value="1"/>
</dbReference>
<sequence length="357" mass="40196">MFGWYSQAHVCYAYLDDVALSKSQIPHGFASSKWFTRGWTLQELIAPTTVEFYDKSWSFIGTKGSLLDKIAKITAISYEALTHPRSVWTESIAERMSWAASRTTTKDEDGAYCLMGIFDVNMPLLYGEGMTKAFRRLQMQIMVNSGDLSIFAWKIRHPRHDTRYGPLPSEPCGVLTSSPKAFLKHRTDTAIVSNDNVKASAGPLLSSLLTVTNLGLSVSLPLLQLDLSTVAVLNCQRNGKWVGIHVHLDSETGCYYRKRLTEVVLIDSSIKLEQPQPIYLSTDEPSSVRPNFWFPTFLSVIDTTNSSHPYKITRIRDWIFEGLDGPWSSSKIIAEIIFLFFSDFIVGRYALMVSHGI</sequence>
<dbReference type="EMBL" id="KN848068">
    <property type="protein sequence ID" value="KIY00030.1"/>
    <property type="molecule type" value="Genomic_DNA"/>
</dbReference>
<reference evidence="2 3" key="1">
    <citation type="submission" date="2015-01" db="EMBL/GenBank/DDBJ databases">
        <title>The Genome Sequence of Fonsecaea multimorphosa CBS 102226.</title>
        <authorList>
            <consortium name="The Broad Institute Genomics Platform"/>
            <person name="Cuomo C."/>
            <person name="de Hoog S."/>
            <person name="Gorbushina A."/>
            <person name="Stielow B."/>
            <person name="Teixiera M."/>
            <person name="Abouelleil A."/>
            <person name="Chapman S.B."/>
            <person name="Priest M."/>
            <person name="Young S.K."/>
            <person name="Wortman J."/>
            <person name="Nusbaum C."/>
            <person name="Birren B."/>
        </authorList>
    </citation>
    <scope>NUCLEOTIDE SEQUENCE [LARGE SCALE GENOMIC DNA]</scope>
    <source>
        <strain evidence="2 3">CBS 102226</strain>
    </source>
</reference>
<name>A0A0D2KA42_9EURO</name>
<dbReference type="GeneID" id="27710414"/>
<feature type="domain" description="DUF8212" evidence="1">
    <location>
        <begin position="132"/>
        <end position="228"/>
    </location>
</feature>
<dbReference type="Pfam" id="PF26640">
    <property type="entry name" value="DUF8212"/>
    <property type="match status" value="1"/>
</dbReference>
<dbReference type="AlphaFoldDB" id="A0A0D2KA42"/>